<dbReference type="RefSeq" id="WP_161741952.1">
    <property type="nucleotide sequence ID" value="NZ_JAAAMV010000002.1"/>
</dbReference>
<dbReference type="InterPro" id="IPR008271">
    <property type="entry name" value="Ser/Thr_kinase_AS"/>
</dbReference>
<gene>
    <name evidence="8" type="ORF">GT019_06270</name>
</gene>
<keyword evidence="5 6" id="KW-0067">ATP-binding</keyword>
<keyword evidence="4 8" id="KW-0418">Kinase</keyword>
<reference evidence="8 9" key="1">
    <citation type="submission" date="2020-01" db="EMBL/GenBank/DDBJ databases">
        <title>Paenibacillus soybeanensis sp. nov. isolated from the nodules of soybean (Glycine max(L.) Merr).</title>
        <authorList>
            <person name="Wang H."/>
        </authorList>
    </citation>
    <scope>NUCLEOTIDE SEQUENCE [LARGE SCALE GENOMIC DNA]</scope>
    <source>
        <strain evidence="8 9">T1</strain>
    </source>
</reference>
<accession>A0ABW9XLZ9</accession>
<dbReference type="Pfam" id="PF00069">
    <property type="entry name" value="Pkinase"/>
    <property type="match status" value="1"/>
</dbReference>
<dbReference type="PANTHER" id="PTHR43289:SF6">
    <property type="entry name" value="SERINE_THREONINE-PROTEIN KINASE NEKL-3"/>
    <property type="match status" value="1"/>
</dbReference>
<sequence length="545" mass="58601">MEQGNNVTFESGTVIGGRYRIHGLIGRGGMGEVYAAEDMRLQGKIRALKVNRSSVGTGLRSAEEAGLLMRLNHPHLPLIVDYFPPSGSEAVELMVMDYIDGITLQAYMERHGGLLPASRVIEIGMQLAEALRYLHGQQPAIIHRDLKPTNVMIDRSGFVRLIDFGIAREFKPGQLKDTVTLGTPGFAAPEQEGDRQSDARTDVFGLGALLHYLLAGGTSKAGGSKSRGGFEAAAGQPGLDGSWLLGGPPALAAVIGRMTDPVPALRYESMEEACKALEGCLYGDAENGRGTQAGHPISRVPTAQRRQTVMVASLSPGAGGTFTAITLAHLLERPGGPAIAAVEHPVLEPEWHALLPAAGKQNSQGKASPDRRYVITTSPSANMAWYRLDPSSSAAAAQEAELQLKHRLMLQAIQAPVVVTDVSSRWLSTEMERELAACDCLLFVADPFPSKWTIQRLAAAKRICFEREAAGKGTYWVANKDGKFGARGAWLAAMPAKPSCSIPLLHADEWTDQMWAGKWATSNRRWHALLERALSPVVNAILAPA</sequence>
<dbReference type="SUPFAM" id="SSF56112">
    <property type="entry name" value="Protein kinase-like (PK-like)"/>
    <property type="match status" value="1"/>
</dbReference>
<dbReference type="PROSITE" id="PS00108">
    <property type="entry name" value="PROTEIN_KINASE_ST"/>
    <property type="match status" value="1"/>
</dbReference>
<dbReference type="GO" id="GO:0016301">
    <property type="term" value="F:kinase activity"/>
    <property type="evidence" value="ECO:0007669"/>
    <property type="project" value="UniProtKB-KW"/>
</dbReference>
<dbReference type="Proteomes" id="UP000665561">
    <property type="component" value="Unassembled WGS sequence"/>
</dbReference>
<feature type="domain" description="Protein kinase" evidence="7">
    <location>
        <begin position="19"/>
        <end position="347"/>
    </location>
</feature>
<dbReference type="PROSITE" id="PS50011">
    <property type="entry name" value="PROTEIN_KINASE_DOM"/>
    <property type="match status" value="1"/>
</dbReference>
<comment type="caution">
    <text evidence="8">The sequence shown here is derived from an EMBL/GenBank/DDBJ whole genome shotgun (WGS) entry which is preliminary data.</text>
</comment>
<dbReference type="EC" id="2.7.11.1" evidence="1"/>
<evidence type="ECO:0000256" key="1">
    <source>
        <dbReference type="ARBA" id="ARBA00012513"/>
    </source>
</evidence>
<dbReference type="InterPro" id="IPR017441">
    <property type="entry name" value="Protein_kinase_ATP_BS"/>
</dbReference>
<organism evidence="8 9">
    <name type="scientific">Paenibacillus glycinis</name>
    <dbReference type="NCBI Taxonomy" id="2697035"/>
    <lineage>
        <taxon>Bacteria</taxon>
        <taxon>Bacillati</taxon>
        <taxon>Bacillota</taxon>
        <taxon>Bacilli</taxon>
        <taxon>Bacillales</taxon>
        <taxon>Paenibacillaceae</taxon>
        <taxon>Paenibacillus</taxon>
    </lineage>
</organism>
<evidence type="ECO:0000256" key="3">
    <source>
        <dbReference type="ARBA" id="ARBA00022741"/>
    </source>
</evidence>
<keyword evidence="9" id="KW-1185">Reference proteome</keyword>
<feature type="binding site" evidence="6">
    <location>
        <position position="49"/>
    </location>
    <ligand>
        <name>ATP</name>
        <dbReference type="ChEBI" id="CHEBI:30616"/>
    </ligand>
</feature>
<evidence type="ECO:0000256" key="2">
    <source>
        <dbReference type="ARBA" id="ARBA00022679"/>
    </source>
</evidence>
<evidence type="ECO:0000313" key="9">
    <source>
        <dbReference type="Proteomes" id="UP000665561"/>
    </source>
</evidence>
<dbReference type="EMBL" id="JAAAMV010000002">
    <property type="protein sequence ID" value="NBD23472.1"/>
    <property type="molecule type" value="Genomic_DNA"/>
</dbReference>
<keyword evidence="3 6" id="KW-0547">Nucleotide-binding</keyword>
<evidence type="ECO:0000256" key="4">
    <source>
        <dbReference type="ARBA" id="ARBA00022777"/>
    </source>
</evidence>
<dbReference type="SMART" id="SM00220">
    <property type="entry name" value="S_TKc"/>
    <property type="match status" value="1"/>
</dbReference>
<evidence type="ECO:0000256" key="6">
    <source>
        <dbReference type="PROSITE-ProRule" id="PRU10141"/>
    </source>
</evidence>
<dbReference type="CDD" id="cd14014">
    <property type="entry name" value="STKc_PknB_like"/>
    <property type="match status" value="1"/>
</dbReference>
<dbReference type="PROSITE" id="PS00107">
    <property type="entry name" value="PROTEIN_KINASE_ATP"/>
    <property type="match status" value="1"/>
</dbReference>
<keyword evidence="2" id="KW-0808">Transferase</keyword>
<dbReference type="Gene3D" id="3.30.200.20">
    <property type="entry name" value="Phosphorylase Kinase, domain 1"/>
    <property type="match status" value="1"/>
</dbReference>
<evidence type="ECO:0000259" key="7">
    <source>
        <dbReference type="PROSITE" id="PS50011"/>
    </source>
</evidence>
<dbReference type="PANTHER" id="PTHR43289">
    <property type="entry name" value="MITOGEN-ACTIVATED PROTEIN KINASE KINASE KINASE 20-RELATED"/>
    <property type="match status" value="1"/>
</dbReference>
<dbReference type="Gene3D" id="1.10.510.10">
    <property type="entry name" value="Transferase(Phosphotransferase) domain 1"/>
    <property type="match status" value="1"/>
</dbReference>
<proteinExistence type="predicted"/>
<dbReference type="InterPro" id="IPR000719">
    <property type="entry name" value="Prot_kinase_dom"/>
</dbReference>
<evidence type="ECO:0000256" key="5">
    <source>
        <dbReference type="ARBA" id="ARBA00022840"/>
    </source>
</evidence>
<name>A0ABW9XLZ9_9BACL</name>
<evidence type="ECO:0000313" key="8">
    <source>
        <dbReference type="EMBL" id="NBD23472.1"/>
    </source>
</evidence>
<protein>
    <recommendedName>
        <fullName evidence="1">non-specific serine/threonine protein kinase</fullName>
        <ecNumber evidence="1">2.7.11.1</ecNumber>
    </recommendedName>
</protein>
<dbReference type="InterPro" id="IPR011009">
    <property type="entry name" value="Kinase-like_dom_sf"/>
</dbReference>